<evidence type="ECO:0000256" key="2">
    <source>
        <dbReference type="ARBA" id="ARBA00022723"/>
    </source>
</evidence>
<dbReference type="Pfam" id="PF00172">
    <property type="entry name" value="Zn_clus"/>
    <property type="match status" value="1"/>
</dbReference>
<comment type="caution">
    <text evidence="5">The sequence shown here is derived from an EMBL/GenBank/DDBJ whole genome shotgun (WGS) entry which is preliminary data.</text>
</comment>
<keyword evidence="6" id="KW-1185">Reference proteome</keyword>
<dbReference type="GO" id="GO:0003677">
    <property type="term" value="F:DNA binding"/>
    <property type="evidence" value="ECO:0007669"/>
    <property type="project" value="InterPro"/>
</dbReference>
<reference evidence="5" key="1">
    <citation type="journal article" date="2021" name="IMA Fungus">
        <title>Genomic characterization of three marine fungi, including Emericellopsis atlantica sp. nov. with signatures of a generalist lifestyle and marine biomass degradation.</title>
        <authorList>
            <person name="Hagestad O.C."/>
            <person name="Hou L."/>
            <person name="Andersen J.H."/>
            <person name="Hansen E.H."/>
            <person name="Altermark B."/>
            <person name="Li C."/>
            <person name="Kuhnert E."/>
            <person name="Cox R.J."/>
            <person name="Crous P.W."/>
            <person name="Spatafora J.W."/>
            <person name="Lail K."/>
            <person name="Amirebrahimi M."/>
            <person name="Lipzen A."/>
            <person name="Pangilinan J."/>
            <person name="Andreopoulos W."/>
            <person name="Hayes R.D."/>
            <person name="Ng V."/>
            <person name="Grigoriev I.V."/>
            <person name="Jackson S.A."/>
            <person name="Sutton T.D.S."/>
            <person name="Dobson A.D.W."/>
            <person name="Rama T."/>
        </authorList>
    </citation>
    <scope>NUCLEOTIDE SEQUENCE</scope>
    <source>
        <strain evidence="5">TRa018bII</strain>
    </source>
</reference>
<dbReference type="CDD" id="cd12148">
    <property type="entry name" value="fungal_TF_MHR"/>
    <property type="match status" value="1"/>
</dbReference>
<dbReference type="InterPro" id="IPR050613">
    <property type="entry name" value="Sec_Metabolite_Reg"/>
</dbReference>
<dbReference type="AlphaFoldDB" id="A0A9P7Y9H5"/>
<dbReference type="Gene3D" id="4.10.240.10">
    <property type="entry name" value="Zn(2)-C6 fungal-type DNA-binding domain"/>
    <property type="match status" value="1"/>
</dbReference>
<comment type="subcellular location">
    <subcellularLocation>
        <location evidence="1">Nucleus</location>
    </subcellularLocation>
</comment>
<keyword evidence="2" id="KW-0479">Metal-binding</keyword>
<dbReference type="PROSITE" id="PS00463">
    <property type="entry name" value="ZN2_CY6_FUNGAL_1"/>
    <property type="match status" value="1"/>
</dbReference>
<protein>
    <recommendedName>
        <fullName evidence="4">Zn(2)-C6 fungal-type domain-containing protein</fullName>
    </recommendedName>
</protein>
<dbReference type="InterPro" id="IPR036864">
    <property type="entry name" value="Zn2-C6_fun-type_DNA-bd_sf"/>
</dbReference>
<dbReference type="InterPro" id="IPR007219">
    <property type="entry name" value="XnlR_reg_dom"/>
</dbReference>
<accession>A0A9P7Y9H5</accession>
<proteinExistence type="predicted"/>
<sequence length="666" mass="74774">MNTMDADDEPSLAAHGKPCIGCRKRKIKCDRLRPCANCTRSKQLCTYDNADSRGESSSAVASDGDVRERLAKLERMMAAMLLKENEGRGHVPDHDEEPLALNSAPSPAIISPSSTFVSPTTTPLNIDLTTSARHIPLSKREAPVGQILFQDGCSAYYDADFWPTLMTEVEDLRILFDQVVLDPPAGHSQGSGSVPWPLLTSSSTSSCLSLMHPTLDQSNVLCKYFFEIIQPFIPVIHQALFARELEQYRRGTYLHPQEFEAVLFTMYLLTINSLQPRVIEEIFSVPKQEVLAKFKHSAQVALSRIDFMRNEKLHGLGALLYYVTFLFQQNLYKDGIALLGIASNLARQMGIHRDPSHFPFSPWVCNIRRRLWNHLCCLDGQAIQFYGAQSCLPAKSDASPPQNANESDWHASRFAKPASAPQDAVGFKDLTFPVVNRAISDTIRDLADTDCKNFEKREEILRRAESFITEKYLSEVDRSNPRHTVVVALMEVRLAGLRLNTRHRQLTRIRTSPADPGRYRTLIAAVELLEAYQYHKTTFSTLNWEWIFQTAIPWLAIAIVLAELPHLSAQSDIARAQRQVDDIFAVFSNPDQPVSNTPMWGILLQLRQNMTTPVQPTSAVALGNMDSMATTMFTDDLMLDLGVSMTGSMPGEFDEYMLGNENSITW</sequence>
<dbReference type="EMBL" id="MU251728">
    <property type="protein sequence ID" value="KAG9229823.1"/>
    <property type="molecule type" value="Genomic_DNA"/>
</dbReference>
<evidence type="ECO:0000256" key="1">
    <source>
        <dbReference type="ARBA" id="ARBA00004123"/>
    </source>
</evidence>
<dbReference type="GO" id="GO:0000981">
    <property type="term" value="F:DNA-binding transcription factor activity, RNA polymerase II-specific"/>
    <property type="evidence" value="ECO:0007669"/>
    <property type="project" value="InterPro"/>
</dbReference>
<gene>
    <name evidence="5" type="ORF">BJ875DRAFT_176798</name>
</gene>
<dbReference type="PANTHER" id="PTHR31001:SF85">
    <property type="entry name" value="ZN(II)2CYS6 TRANSCRIPTION FACTOR (EUROFUNG)"/>
    <property type="match status" value="1"/>
</dbReference>
<keyword evidence="3" id="KW-0539">Nucleus</keyword>
<dbReference type="GO" id="GO:0006351">
    <property type="term" value="P:DNA-templated transcription"/>
    <property type="evidence" value="ECO:0007669"/>
    <property type="project" value="InterPro"/>
</dbReference>
<evidence type="ECO:0000313" key="5">
    <source>
        <dbReference type="EMBL" id="KAG9229823.1"/>
    </source>
</evidence>
<dbReference type="Proteomes" id="UP000824998">
    <property type="component" value="Unassembled WGS sequence"/>
</dbReference>
<name>A0A9P7Y9H5_9HELO</name>
<evidence type="ECO:0000259" key="4">
    <source>
        <dbReference type="PROSITE" id="PS50048"/>
    </source>
</evidence>
<organism evidence="5 6">
    <name type="scientific">Amylocarpus encephaloides</name>
    <dbReference type="NCBI Taxonomy" id="45428"/>
    <lineage>
        <taxon>Eukaryota</taxon>
        <taxon>Fungi</taxon>
        <taxon>Dikarya</taxon>
        <taxon>Ascomycota</taxon>
        <taxon>Pezizomycotina</taxon>
        <taxon>Leotiomycetes</taxon>
        <taxon>Helotiales</taxon>
        <taxon>Helotiales incertae sedis</taxon>
        <taxon>Amylocarpus</taxon>
    </lineage>
</organism>
<dbReference type="InterPro" id="IPR001138">
    <property type="entry name" value="Zn2Cys6_DnaBD"/>
</dbReference>
<dbReference type="OrthoDB" id="435881at2759"/>
<dbReference type="Pfam" id="PF04082">
    <property type="entry name" value="Fungal_trans"/>
    <property type="match status" value="1"/>
</dbReference>
<evidence type="ECO:0000256" key="3">
    <source>
        <dbReference type="ARBA" id="ARBA00023242"/>
    </source>
</evidence>
<evidence type="ECO:0000313" key="6">
    <source>
        <dbReference type="Proteomes" id="UP000824998"/>
    </source>
</evidence>
<dbReference type="CDD" id="cd00067">
    <property type="entry name" value="GAL4"/>
    <property type="match status" value="1"/>
</dbReference>
<dbReference type="PROSITE" id="PS50048">
    <property type="entry name" value="ZN2_CY6_FUNGAL_2"/>
    <property type="match status" value="1"/>
</dbReference>
<feature type="domain" description="Zn(2)-C6 fungal-type" evidence="4">
    <location>
        <begin position="18"/>
        <end position="47"/>
    </location>
</feature>
<dbReference type="GO" id="GO:0005634">
    <property type="term" value="C:nucleus"/>
    <property type="evidence" value="ECO:0007669"/>
    <property type="project" value="UniProtKB-SubCell"/>
</dbReference>
<dbReference type="SMART" id="SM00066">
    <property type="entry name" value="GAL4"/>
    <property type="match status" value="1"/>
</dbReference>
<dbReference type="SUPFAM" id="SSF57701">
    <property type="entry name" value="Zn2/Cys6 DNA-binding domain"/>
    <property type="match status" value="1"/>
</dbReference>
<dbReference type="GO" id="GO:0008270">
    <property type="term" value="F:zinc ion binding"/>
    <property type="evidence" value="ECO:0007669"/>
    <property type="project" value="InterPro"/>
</dbReference>
<dbReference type="PANTHER" id="PTHR31001">
    <property type="entry name" value="UNCHARACTERIZED TRANSCRIPTIONAL REGULATORY PROTEIN"/>
    <property type="match status" value="1"/>
</dbReference>